<keyword evidence="3" id="KW-1185">Reference proteome</keyword>
<dbReference type="RefSeq" id="WP_172316342.1">
    <property type="nucleotide sequence ID" value="NZ_WOEY01000131.1"/>
</dbReference>
<accession>A0ABX2BZV5</accession>
<name>A0ABX2BZV5_9BURK</name>
<reference evidence="2 3" key="1">
    <citation type="submission" date="2019-11" db="EMBL/GenBank/DDBJ databases">
        <title>Metabolism of dissolved organic matter in forest soils.</title>
        <authorList>
            <person name="Cyle K.T."/>
            <person name="Wilhelm R.C."/>
            <person name="Martinez C.E."/>
        </authorList>
    </citation>
    <scope>NUCLEOTIDE SEQUENCE [LARGE SCALE GENOMIC DNA]</scope>
    <source>
        <strain evidence="2 3">1N</strain>
    </source>
</reference>
<evidence type="ECO:0000313" key="2">
    <source>
        <dbReference type="EMBL" id="NPT46199.1"/>
    </source>
</evidence>
<comment type="caution">
    <text evidence="2">The sequence shown here is derived from an EMBL/GenBank/DDBJ whole genome shotgun (WGS) entry which is preliminary data.</text>
</comment>
<dbReference type="Proteomes" id="UP000652198">
    <property type="component" value="Unassembled WGS sequence"/>
</dbReference>
<evidence type="ECO:0000256" key="1">
    <source>
        <dbReference type="SAM" id="Phobius"/>
    </source>
</evidence>
<sequence>MKTDFHRTAALRAGVSADPRGKPSKMKMNFFLMSFYVNILSFILITVVAPEGPFRDNRRTGSLA</sequence>
<gene>
    <name evidence="2" type="ORF">GNZ12_33730</name>
</gene>
<dbReference type="EMBL" id="WOEY01000131">
    <property type="protein sequence ID" value="NPT46199.1"/>
    <property type="molecule type" value="Genomic_DNA"/>
</dbReference>
<proteinExistence type="predicted"/>
<keyword evidence="1" id="KW-1133">Transmembrane helix</keyword>
<keyword evidence="1" id="KW-0472">Membrane</keyword>
<feature type="transmembrane region" description="Helical" evidence="1">
    <location>
        <begin position="30"/>
        <end position="49"/>
    </location>
</feature>
<organism evidence="2 3">
    <name type="scientific">Paraburkholderia solitsugae</name>
    <dbReference type="NCBI Taxonomy" id="2675748"/>
    <lineage>
        <taxon>Bacteria</taxon>
        <taxon>Pseudomonadati</taxon>
        <taxon>Pseudomonadota</taxon>
        <taxon>Betaproteobacteria</taxon>
        <taxon>Burkholderiales</taxon>
        <taxon>Burkholderiaceae</taxon>
        <taxon>Paraburkholderia</taxon>
    </lineage>
</organism>
<protein>
    <submittedName>
        <fullName evidence="2">Uncharacterized protein</fullName>
    </submittedName>
</protein>
<keyword evidence="1" id="KW-0812">Transmembrane</keyword>
<evidence type="ECO:0000313" key="3">
    <source>
        <dbReference type="Proteomes" id="UP000652198"/>
    </source>
</evidence>